<sequence>MQNNKELKVRMFVNGQALAGGSINFALAGSTFLGQASTAPSYRFYAVRDEFPGLVPAHEGGASIPGELYELSYAQLRESLLPNEPEELELMVIELADGSGSLSMRLREALIDGPDVVDITHRGGWLAYQAGRKPQG</sequence>
<evidence type="ECO:0000313" key="2">
    <source>
        <dbReference type="EMBL" id="WNK19782.1"/>
    </source>
</evidence>
<proteinExistence type="predicted"/>
<dbReference type="RefSeq" id="WP_311883209.1">
    <property type="nucleotide sequence ID" value="NZ_CP119391.1"/>
</dbReference>
<gene>
    <name evidence="2" type="ORF">P1P91_13250</name>
</gene>
<name>A0ABY9YYS9_9GAMM</name>
<dbReference type="SUPFAM" id="SSF110857">
    <property type="entry name" value="Gamma-glutamyl cyclotransferase-like"/>
    <property type="match status" value="1"/>
</dbReference>
<dbReference type="InterPro" id="IPR036568">
    <property type="entry name" value="GGCT-like_sf"/>
</dbReference>
<dbReference type="Pfam" id="PF21986">
    <property type="entry name" value="AH_C"/>
    <property type="match status" value="1"/>
</dbReference>
<evidence type="ECO:0000313" key="3">
    <source>
        <dbReference type="Proteomes" id="UP001301869"/>
    </source>
</evidence>
<dbReference type="Gene3D" id="3.10.490.10">
    <property type="entry name" value="Gamma-glutamyl cyclotransferase-like"/>
    <property type="match status" value="1"/>
</dbReference>
<organism evidence="2 3">
    <name type="scientific">Halomonas piscis</name>
    <dbReference type="NCBI Taxonomy" id="3031727"/>
    <lineage>
        <taxon>Bacteria</taxon>
        <taxon>Pseudomonadati</taxon>
        <taxon>Pseudomonadota</taxon>
        <taxon>Gammaproteobacteria</taxon>
        <taxon>Oceanospirillales</taxon>
        <taxon>Halomonadaceae</taxon>
        <taxon>Halomonas</taxon>
    </lineage>
</organism>
<evidence type="ECO:0000259" key="1">
    <source>
        <dbReference type="Pfam" id="PF21986"/>
    </source>
</evidence>
<accession>A0ABY9YYS9</accession>
<feature type="domain" description="Allophanate hydrolase C-terminal" evidence="1">
    <location>
        <begin position="9"/>
        <end position="129"/>
    </location>
</feature>
<dbReference type="InterPro" id="IPR053844">
    <property type="entry name" value="AH_C"/>
</dbReference>
<reference evidence="2 3" key="1">
    <citation type="submission" date="2023-03" db="EMBL/GenBank/DDBJ databases">
        <title>Halomonas sp. nov., isolated from Korean tranditional fermented seafood 'Jeotgal'.</title>
        <authorList>
            <person name="Kim B."/>
            <person name="Shin N.-R."/>
        </authorList>
    </citation>
    <scope>NUCLEOTIDE SEQUENCE [LARGE SCALE GENOMIC DNA]</scope>
    <source>
        <strain evidence="2 3">SG2L-4</strain>
    </source>
</reference>
<dbReference type="CDD" id="cd06661">
    <property type="entry name" value="GGCT_like"/>
    <property type="match status" value="1"/>
</dbReference>
<dbReference type="InterPro" id="IPR013024">
    <property type="entry name" value="GGCT-like"/>
</dbReference>
<protein>
    <recommendedName>
        <fullName evidence="1">Allophanate hydrolase C-terminal domain-containing protein</fullName>
    </recommendedName>
</protein>
<keyword evidence="3" id="KW-1185">Reference proteome</keyword>
<dbReference type="Proteomes" id="UP001301869">
    <property type="component" value="Chromosome"/>
</dbReference>
<dbReference type="EMBL" id="CP119391">
    <property type="protein sequence ID" value="WNK19782.1"/>
    <property type="molecule type" value="Genomic_DNA"/>
</dbReference>